<dbReference type="Gene3D" id="3.10.129.10">
    <property type="entry name" value="Hotdog Thioesterase"/>
    <property type="match status" value="1"/>
</dbReference>
<keyword evidence="2" id="KW-0378">Hydrolase</keyword>
<proteinExistence type="inferred from homology"/>
<dbReference type="RefSeq" id="WP_146904000.1">
    <property type="nucleotide sequence ID" value="NZ_BJYS01000046.1"/>
</dbReference>
<dbReference type="EMBL" id="BJYS01000046">
    <property type="protein sequence ID" value="GEO06915.1"/>
    <property type="molecule type" value="Genomic_DNA"/>
</dbReference>
<dbReference type="CDD" id="cd03443">
    <property type="entry name" value="PaaI_thioesterase"/>
    <property type="match status" value="1"/>
</dbReference>
<evidence type="ECO:0000259" key="3">
    <source>
        <dbReference type="Pfam" id="PF03061"/>
    </source>
</evidence>
<dbReference type="PANTHER" id="PTHR43240:SF5">
    <property type="entry name" value="1,4-DIHYDROXY-2-NAPHTHOYL-COA THIOESTERASE 1"/>
    <property type="match status" value="1"/>
</dbReference>
<dbReference type="GO" id="GO:0061522">
    <property type="term" value="F:1,4-dihydroxy-2-naphthoyl-CoA thioesterase activity"/>
    <property type="evidence" value="ECO:0007669"/>
    <property type="project" value="TreeGrafter"/>
</dbReference>
<dbReference type="NCBIfam" id="TIGR00369">
    <property type="entry name" value="unchar_dom_1"/>
    <property type="match status" value="1"/>
</dbReference>
<reference evidence="4 5" key="1">
    <citation type="submission" date="2019-07" db="EMBL/GenBank/DDBJ databases">
        <title>Whole genome shotgun sequence of Adhaeribacter aerolatus NBRC 106133.</title>
        <authorList>
            <person name="Hosoyama A."/>
            <person name="Uohara A."/>
            <person name="Ohji S."/>
            <person name="Ichikawa N."/>
        </authorList>
    </citation>
    <scope>NUCLEOTIDE SEQUENCE [LARGE SCALE GENOMIC DNA]</scope>
    <source>
        <strain evidence="4 5">NBRC 106133</strain>
    </source>
</reference>
<evidence type="ECO:0000256" key="2">
    <source>
        <dbReference type="ARBA" id="ARBA00022801"/>
    </source>
</evidence>
<name>A0A512B4L4_9BACT</name>
<feature type="domain" description="Thioesterase" evidence="3">
    <location>
        <begin position="49"/>
        <end position="127"/>
    </location>
</feature>
<sequence length="142" mass="15268">MSAEKDTLQRLNDLCKNTLAETLGMEITEVGADFLCGKMPVDHRTHQPFGILHGGASVALAETLGSIGASLQIDTQKQNCVGLDINANHIKAVRNGFVHGRATALHVGRKTQVWEIKINNDAGDLVCISRLTVAVLDRAKQA</sequence>
<dbReference type="Pfam" id="PF03061">
    <property type="entry name" value="4HBT"/>
    <property type="match status" value="1"/>
</dbReference>
<gene>
    <name evidence="4" type="ORF">AAE02nite_45790</name>
</gene>
<dbReference type="InterPro" id="IPR003736">
    <property type="entry name" value="PAAI_dom"/>
</dbReference>
<dbReference type="AlphaFoldDB" id="A0A512B4L4"/>
<dbReference type="InterPro" id="IPR029069">
    <property type="entry name" value="HotDog_dom_sf"/>
</dbReference>
<dbReference type="Proteomes" id="UP000321532">
    <property type="component" value="Unassembled WGS sequence"/>
</dbReference>
<dbReference type="InterPro" id="IPR006683">
    <property type="entry name" value="Thioestr_dom"/>
</dbReference>
<dbReference type="PANTHER" id="PTHR43240">
    <property type="entry name" value="1,4-DIHYDROXY-2-NAPHTHOYL-COA THIOESTERASE 1"/>
    <property type="match status" value="1"/>
</dbReference>
<comment type="similarity">
    <text evidence="1">Belongs to the thioesterase PaaI family.</text>
</comment>
<comment type="caution">
    <text evidence="4">The sequence shown here is derived from an EMBL/GenBank/DDBJ whole genome shotgun (WGS) entry which is preliminary data.</text>
</comment>
<accession>A0A512B4L4</accession>
<evidence type="ECO:0000256" key="1">
    <source>
        <dbReference type="ARBA" id="ARBA00008324"/>
    </source>
</evidence>
<dbReference type="GO" id="GO:0005829">
    <property type="term" value="C:cytosol"/>
    <property type="evidence" value="ECO:0007669"/>
    <property type="project" value="TreeGrafter"/>
</dbReference>
<protein>
    <submittedName>
        <fullName evidence="4">Thioesterase</fullName>
    </submittedName>
</protein>
<evidence type="ECO:0000313" key="4">
    <source>
        <dbReference type="EMBL" id="GEO06915.1"/>
    </source>
</evidence>
<dbReference type="OrthoDB" id="9798208at2"/>
<keyword evidence="5" id="KW-1185">Reference proteome</keyword>
<organism evidence="4 5">
    <name type="scientific">Adhaeribacter aerolatus</name>
    <dbReference type="NCBI Taxonomy" id="670289"/>
    <lineage>
        <taxon>Bacteria</taxon>
        <taxon>Pseudomonadati</taxon>
        <taxon>Bacteroidota</taxon>
        <taxon>Cytophagia</taxon>
        <taxon>Cytophagales</taxon>
        <taxon>Hymenobacteraceae</taxon>
        <taxon>Adhaeribacter</taxon>
    </lineage>
</organism>
<evidence type="ECO:0000313" key="5">
    <source>
        <dbReference type="Proteomes" id="UP000321532"/>
    </source>
</evidence>
<dbReference type="SUPFAM" id="SSF54637">
    <property type="entry name" value="Thioesterase/thiol ester dehydrase-isomerase"/>
    <property type="match status" value="1"/>
</dbReference>